<name>A0ABQ6QPD8_9BACT</name>
<reference evidence="2 3" key="1">
    <citation type="journal article" date="2024" name="Arch. Microbiol.">
        <title>Corallococcus caeni sp. nov., a novel myxobacterium isolated from activated sludge.</title>
        <authorList>
            <person name="Tomita S."/>
            <person name="Nakai R."/>
            <person name="Kuroda K."/>
            <person name="Kurashita H."/>
            <person name="Hatamoto M."/>
            <person name="Yamaguchi T."/>
            <person name="Narihiro T."/>
        </authorList>
    </citation>
    <scope>NUCLEOTIDE SEQUENCE [LARGE SCALE GENOMIC DNA]</scope>
    <source>
        <strain evidence="2 3">NO1</strain>
    </source>
</reference>
<evidence type="ECO:0000313" key="3">
    <source>
        <dbReference type="Proteomes" id="UP001342631"/>
    </source>
</evidence>
<organism evidence="2 3">
    <name type="scientific">Corallococcus caeni</name>
    <dbReference type="NCBI Taxonomy" id="3082388"/>
    <lineage>
        <taxon>Bacteria</taxon>
        <taxon>Pseudomonadati</taxon>
        <taxon>Myxococcota</taxon>
        <taxon>Myxococcia</taxon>
        <taxon>Myxococcales</taxon>
        <taxon>Cystobacterineae</taxon>
        <taxon>Myxococcaceae</taxon>
        <taxon>Corallococcus</taxon>
    </lineage>
</organism>
<evidence type="ECO:0000313" key="2">
    <source>
        <dbReference type="EMBL" id="GMU05534.1"/>
    </source>
</evidence>
<proteinExistence type="predicted"/>
<sequence length="119" mass="12716">MRERMDANTGWSDYEGGATLGGMGSQGGTVVRDEGIRDLLRLTYEADDARSFHVVTCGVSGWLSHPRFFDNAAEALHAFESMKPALEELGAALPEGGPRSTADGRAAGPLLAAFRVRFS</sequence>
<keyword evidence="3" id="KW-1185">Reference proteome</keyword>
<evidence type="ECO:0000256" key="1">
    <source>
        <dbReference type="SAM" id="MobiDB-lite"/>
    </source>
</evidence>
<gene>
    <name evidence="2" type="ORF">ASNO1_17870</name>
</gene>
<dbReference type="EMBL" id="BTTX01000002">
    <property type="protein sequence ID" value="GMU05534.1"/>
    <property type="molecule type" value="Genomic_DNA"/>
</dbReference>
<protein>
    <submittedName>
        <fullName evidence="2">Uncharacterized protein</fullName>
    </submittedName>
</protein>
<accession>A0ABQ6QPD8</accession>
<feature type="compositionally biased region" description="Gly residues" evidence="1">
    <location>
        <begin position="18"/>
        <end position="27"/>
    </location>
</feature>
<feature type="region of interest" description="Disordered" evidence="1">
    <location>
        <begin position="1"/>
        <end position="28"/>
    </location>
</feature>
<dbReference type="Proteomes" id="UP001342631">
    <property type="component" value="Unassembled WGS sequence"/>
</dbReference>
<comment type="caution">
    <text evidence="2">The sequence shown here is derived from an EMBL/GenBank/DDBJ whole genome shotgun (WGS) entry which is preliminary data.</text>
</comment>